<name>A0A6G1HZY8_9PEZI</name>
<gene>
    <name evidence="5" type="ORF">EJ06DRAFT_475653</name>
</gene>
<dbReference type="EMBL" id="ML996693">
    <property type="protein sequence ID" value="KAF2401504.1"/>
    <property type="molecule type" value="Genomic_DNA"/>
</dbReference>
<evidence type="ECO:0000256" key="4">
    <source>
        <dbReference type="ARBA" id="ARBA00023136"/>
    </source>
</evidence>
<evidence type="ECO:0000256" key="3">
    <source>
        <dbReference type="ARBA" id="ARBA00022989"/>
    </source>
</evidence>
<sequence length="155" mass="16794">MASLLSAYNIPLLSIPAYHIFSLLPHVYAMHLARGPLPLSTLDNSSPRSSSFRSHLQSSLPPHIFARWERAEAATANAHETLPLYVAAVLAGLWAGVGHAELMGFIKGWFGLRALHAVVYVTGGTQATGHLRTAVWWAGVGWLGRFFLNVARVAA</sequence>
<dbReference type="PANTHER" id="PTHR35371">
    <property type="entry name" value="INNER MEMBRANE PROTEIN"/>
    <property type="match status" value="1"/>
</dbReference>
<dbReference type="AlphaFoldDB" id="A0A6G1HZY8"/>
<evidence type="ECO:0000313" key="6">
    <source>
        <dbReference type="Proteomes" id="UP000799640"/>
    </source>
</evidence>
<dbReference type="Gene3D" id="1.20.120.550">
    <property type="entry name" value="Membrane associated eicosanoid/glutathione metabolism-like domain"/>
    <property type="match status" value="1"/>
</dbReference>
<evidence type="ECO:0000313" key="5">
    <source>
        <dbReference type="EMBL" id="KAF2401504.1"/>
    </source>
</evidence>
<accession>A0A6G1HZY8</accession>
<organism evidence="5 6">
    <name type="scientific">Trichodelitschia bisporula</name>
    <dbReference type="NCBI Taxonomy" id="703511"/>
    <lineage>
        <taxon>Eukaryota</taxon>
        <taxon>Fungi</taxon>
        <taxon>Dikarya</taxon>
        <taxon>Ascomycota</taxon>
        <taxon>Pezizomycotina</taxon>
        <taxon>Dothideomycetes</taxon>
        <taxon>Dothideomycetes incertae sedis</taxon>
        <taxon>Phaeotrichales</taxon>
        <taxon>Phaeotrichaceae</taxon>
        <taxon>Trichodelitschia</taxon>
    </lineage>
</organism>
<evidence type="ECO:0000256" key="1">
    <source>
        <dbReference type="ARBA" id="ARBA00004370"/>
    </source>
</evidence>
<keyword evidence="6" id="KW-1185">Reference proteome</keyword>
<proteinExistence type="predicted"/>
<dbReference type="InterPro" id="IPR023352">
    <property type="entry name" value="MAPEG-like_dom_sf"/>
</dbReference>
<dbReference type="InterPro" id="IPR001129">
    <property type="entry name" value="Membr-assoc_MAPEG"/>
</dbReference>
<dbReference type="OrthoDB" id="2122304at2759"/>
<evidence type="ECO:0008006" key="7">
    <source>
        <dbReference type="Google" id="ProtNLM"/>
    </source>
</evidence>
<keyword evidence="4" id="KW-0472">Membrane</keyword>
<dbReference type="GO" id="GO:0016020">
    <property type="term" value="C:membrane"/>
    <property type="evidence" value="ECO:0007669"/>
    <property type="project" value="UniProtKB-SubCell"/>
</dbReference>
<dbReference type="Proteomes" id="UP000799640">
    <property type="component" value="Unassembled WGS sequence"/>
</dbReference>
<dbReference type="Pfam" id="PF01124">
    <property type="entry name" value="MAPEG"/>
    <property type="match status" value="1"/>
</dbReference>
<dbReference type="PANTHER" id="PTHR35371:SF1">
    <property type="entry name" value="BLR7753 PROTEIN"/>
    <property type="match status" value="1"/>
</dbReference>
<dbReference type="SUPFAM" id="SSF161084">
    <property type="entry name" value="MAPEG domain-like"/>
    <property type="match status" value="1"/>
</dbReference>
<protein>
    <recommendedName>
        <fullName evidence="7">Membrane-associated proteins in eicosanoid and glutathione metabolism</fullName>
    </recommendedName>
</protein>
<comment type="subcellular location">
    <subcellularLocation>
        <location evidence="1">Membrane</location>
    </subcellularLocation>
</comment>
<reference evidence="5" key="1">
    <citation type="journal article" date="2020" name="Stud. Mycol.">
        <title>101 Dothideomycetes genomes: a test case for predicting lifestyles and emergence of pathogens.</title>
        <authorList>
            <person name="Haridas S."/>
            <person name="Albert R."/>
            <person name="Binder M."/>
            <person name="Bloem J."/>
            <person name="Labutti K."/>
            <person name="Salamov A."/>
            <person name="Andreopoulos B."/>
            <person name="Baker S."/>
            <person name="Barry K."/>
            <person name="Bills G."/>
            <person name="Bluhm B."/>
            <person name="Cannon C."/>
            <person name="Castanera R."/>
            <person name="Culley D."/>
            <person name="Daum C."/>
            <person name="Ezra D."/>
            <person name="Gonzalez J."/>
            <person name="Henrissat B."/>
            <person name="Kuo A."/>
            <person name="Liang C."/>
            <person name="Lipzen A."/>
            <person name="Lutzoni F."/>
            <person name="Magnuson J."/>
            <person name="Mondo S."/>
            <person name="Nolan M."/>
            <person name="Ohm R."/>
            <person name="Pangilinan J."/>
            <person name="Park H.-J."/>
            <person name="Ramirez L."/>
            <person name="Alfaro M."/>
            <person name="Sun H."/>
            <person name="Tritt A."/>
            <person name="Yoshinaga Y."/>
            <person name="Zwiers L.-H."/>
            <person name="Turgeon B."/>
            <person name="Goodwin S."/>
            <person name="Spatafora J."/>
            <person name="Crous P."/>
            <person name="Grigoriev I."/>
        </authorList>
    </citation>
    <scope>NUCLEOTIDE SEQUENCE</scope>
    <source>
        <strain evidence="5">CBS 262.69</strain>
    </source>
</reference>
<keyword evidence="2" id="KW-0812">Transmembrane</keyword>
<evidence type="ECO:0000256" key="2">
    <source>
        <dbReference type="ARBA" id="ARBA00022692"/>
    </source>
</evidence>
<keyword evidence="3" id="KW-1133">Transmembrane helix</keyword>